<evidence type="ECO:0000256" key="4">
    <source>
        <dbReference type="ARBA" id="ARBA00022692"/>
    </source>
</evidence>
<evidence type="ECO:0000256" key="5">
    <source>
        <dbReference type="ARBA" id="ARBA00022989"/>
    </source>
</evidence>
<organism evidence="10 11">
    <name type="scientific">Rhizobium tropici</name>
    <dbReference type="NCBI Taxonomy" id="398"/>
    <lineage>
        <taxon>Bacteria</taxon>
        <taxon>Pseudomonadati</taxon>
        <taxon>Pseudomonadota</taxon>
        <taxon>Alphaproteobacteria</taxon>
        <taxon>Hyphomicrobiales</taxon>
        <taxon>Rhizobiaceae</taxon>
        <taxon>Rhizobium/Agrobacterium group</taxon>
        <taxon>Rhizobium</taxon>
    </lineage>
</organism>
<evidence type="ECO:0000259" key="9">
    <source>
        <dbReference type="PROSITE" id="PS50928"/>
    </source>
</evidence>
<dbReference type="InterPro" id="IPR051393">
    <property type="entry name" value="ABC_transporter_permease"/>
</dbReference>
<sequence length="350" mass="38195">MSPGPPADVVHQSQRRGSRPRGHAFPEKNDEDHRHDDMTAIDFPPARRRAASTTADHGISAHRVIGWLWISPILLGLASTLVYPTLFLVALALSKSTLGKPFRSFVGLRHVRDVLQDPLFVTSLTKSIAYAFITASTQLAIGFLIALLFSQLLKAGRFLVSLILLPLMTPPVMVGVAWKLILAPAGGLLNGVLLNLGIVDAPVSFLGDPVFAWFAIAVADVWQWTPFVVILSFAALSTIPEGVHEASIIDGASPLQRFWHITLPLVAAPLSSIYLLKLILSFKVFDLVYVLTFGGPGFATTTTGFSIYRRALEQFDVARAAAETLIYSLVIGAVLWPVIRIHQHLERKDA</sequence>
<keyword evidence="5 7" id="KW-1133">Transmembrane helix</keyword>
<feature type="transmembrane region" description="Helical" evidence="7">
    <location>
        <begin position="211"/>
        <end position="238"/>
    </location>
</feature>
<dbReference type="CDD" id="cd06261">
    <property type="entry name" value="TM_PBP2"/>
    <property type="match status" value="1"/>
</dbReference>
<feature type="region of interest" description="Disordered" evidence="8">
    <location>
        <begin position="1"/>
        <end position="45"/>
    </location>
</feature>
<keyword evidence="10" id="KW-0614">Plasmid</keyword>
<comment type="subcellular location">
    <subcellularLocation>
        <location evidence="1 7">Cell membrane</location>
        <topology evidence="1 7">Multi-pass membrane protein</topology>
    </subcellularLocation>
</comment>
<evidence type="ECO:0000256" key="2">
    <source>
        <dbReference type="ARBA" id="ARBA00022448"/>
    </source>
</evidence>
<dbReference type="InterPro" id="IPR000515">
    <property type="entry name" value="MetI-like"/>
</dbReference>
<gene>
    <name evidence="10" type="ORF">GXW80_28730</name>
</gene>
<proteinExistence type="inferred from homology"/>
<feature type="transmembrane region" description="Helical" evidence="7">
    <location>
        <begin position="320"/>
        <end position="339"/>
    </location>
</feature>
<evidence type="ECO:0000256" key="1">
    <source>
        <dbReference type="ARBA" id="ARBA00004651"/>
    </source>
</evidence>
<dbReference type="PANTHER" id="PTHR30193">
    <property type="entry name" value="ABC TRANSPORTER PERMEASE PROTEIN"/>
    <property type="match status" value="1"/>
</dbReference>
<comment type="caution">
    <text evidence="10">The sequence shown here is derived from an EMBL/GenBank/DDBJ whole genome shotgun (WGS) entry which is preliminary data.</text>
</comment>
<dbReference type="SUPFAM" id="SSF161098">
    <property type="entry name" value="MetI-like"/>
    <property type="match status" value="1"/>
</dbReference>
<evidence type="ECO:0000256" key="3">
    <source>
        <dbReference type="ARBA" id="ARBA00022475"/>
    </source>
</evidence>
<evidence type="ECO:0000256" key="7">
    <source>
        <dbReference type="RuleBase" id="RU363032"/>
    </source>
</evidence>
<dbReference type="Proteomes" id="UP000471190">
    <property type="component" value="Unassembled WGS sequence"/>
</dbReference>
<keyword evidence="2 7" id="KW-0813">Transport</keyword>
<dbReference type="GO" id="GO:0055085">
    <property type="term" value="P:transmembrane transport"/>
    <property type="evidence" value="ECO:0007669"/>
    <property type="project" value="InterPro"/>
</dbReference>
<feature type="compositionally biased region" description="Basic and acidic residues" evidence="8">
    <location>
        <begin position="24"/>
        <end position="38"/>
    </location>
</feature>
<keyword evidence="3" id="KW-1003">Cell membrane</keyword>
<feature type="transmembrane region" description="Helical" evidence="7">
    <location>
        <begin position="156"/>
        <end position="174"/>
    </location>
</feature>
<geneLocation type="plasmid" evidence="10">
    <name>pA12b</name>
</geneLocation>
<evidence type="ECO:0000256" key="8">
    <source>
        <dbReference type="SAM" id="MobiDB-lite"/>
    </source>
</evidence>
<dbReference type="GO" id="GO:0005886">
    <property type="term" value="C:plasma membrane"/>
    <property type="evidence" value="ECO:0007669"/>
    <property type="project" value="UniProtKB-SubCell"/>
</dbReference>
<protein>
    <submittedName>
        <fullName evidence="10">Sugar ABC transporter permease</fullName>
    </submittedName>
</protein>
<reference evidence="10 11" key="1">
    <citation type="submission" date="2020-02" db="EMBL/GenBank/DDBJ databases">
        <title>Draft genome sequence of Rhizobium tropici.</title>
        <authorList>
            <person name="Khayi S."/>
            <person name="Jemo M."/>
        </authorList>
    </citation>
    <scope>NUCLEOTIDE SEQUENCE [LARGE SCALE GENOMIC DNA]</scope>
    <source>
        <strain evidence="10 11">A12</strain>
        <plasmid evidence="10">pA12b</plasmid>
    </source>
</reference>
<feature type="domain" description="ABC transmembrane type-1" evidence="9">
    <location>
        <begin position="124"/>
        <end position="336"/>
    </location>
</feature>
<evidence type="ECO:0000313" key="11">
    <source>
        <dbReference type="Proteomes" id="UP000471190"/>
    </source>
</evidence>
<keyword evidence="6 7" id="KW-0472">Membrane</keyword>
<accession>A0A6P1CCX3</accession>
<comment type="similarity">
    <text evidence="7">Belongs to the binding-protein-dependent transport system permease family.</text>
</comment>
<feature type="transmembrane region" description="Helical" evidence="7">
    <location>
        <begin position="258"/>
        <end position="280"/>
    </location>
</feature>
<dbReference type="PROSITE" id="PS50928">
    <property type="entry name" value="ABC_TM1"/>
    <property type="match status" value="1"/>
</dbReference>
<keyword evidence="4 7" id="KW-0812">Transmembrane</keyword>
<dbReference type="InterPro" id="IPR035906">
    <property type="entry name" value="MetI-like_sf"/>
</dbReference>
<dbReference type="AlphaFoldDB" id="A0A6P1CCX3"/>
<feature type="transmembrane region" description="Helical" evidence="7">
    <location>
        <begin position="128"/>
        <end position="149"/>
    </location>
</feature>
<dbReference type="Gene3D" id="1.10.3720.10">
    <property type="entry name" value="MetI-like"/>
    <property type="match status" value="1"/>
</dbReference>
<evidence type="ECO:0000313" key="10">
    <source>
        <dbReference type="EMBL" id="NEV14960.1"/>
    </source>
</evidence>
<evidence type="ECO:0000256" key="6">
    <source>
        <dbReference type="ARBA" id="ARBA00023136"/>
    </source>
</evidence>
<feature type="transmembrane region" description="Helical" evidence="7">
    <location>
        <begin position="67"/>
        <end position="93"/>
    </location>
</feature>
<dbReference type="Pfam" id="PF00528">
    <property type="entry name" value="BPD_transp_1"/>
    <property type="match status" value="1"/>
</dbReference>
<feature type="transmembrane region" description="Helical" evidence="7">
    <location>
        <begin position="287"/>
        <end position="308"/>
    </location>
</feature>
<dbReference type="PANTHER" id="PTHR30193:SF37">
    <property type="entry name" value="INNER MEMBRANE ABC TRANSPORTER PERMEASE PROTEIN YCJO"/>
    <property type="match status" value="1"/>
</dbReference>
<feature type="compositionally biased region" description="Basic residues" evidence="8">
    <location>
        <begin position="13"/>
        <end position="22"/>
    </location>
</feature>
<dbReference type="EMBL" id="JAADZA010000059">
    <property type="protein sequence ID" value="NEV14960.1"/>
    <property type="molecule type" value="Genomic_DNA"/>
</dbReference>
<name>A0A6P1CCX3_RHITR</name>